<evidence type="ECO:0000256" key="9">
    <source>
        <dbReference type="ARBA" id="ARBA00022984"/>
    </source>
</evidence>
<evidence type="ECO:0000256" key="14">
    <source>
        <dbReference type="SAM" id="MobiDB-lite"/>
    </source>
</evidence>
<dbReference type="InterPro" id="IPR001460">
    <property type="entry name" value="PCN-bd_Tpept"/>
</dbReference>
<evidence type="ECO:0000256" key="13">
    <source>
        <dbReference type="ARBA" id="ARBA00049902"/>
    </source>
</evidence>
<dbReference type="FunFam" id="1.10.3810.10:FF:000001">
    <property type="entry name" value="Penicillin-binding protein 1A"/>
    <property type="match status" value="1"/>
</dbReference>
<dbReference type="RefSeq" id="WP_144350234.1">
    <property type="nucleotide sequence ID" value="NZ_CP036259.1"/>
</dbReference>
<evidence type="ECO:0000256" key="12">
    <source>
        <dbReference type="ARBA" id="ARBA00034000"/>
    </source>
</evidence>
<dbReference type="GO" id="GO:0006508">
    <property type="term" value="P:proteolysis"/>
    <property type="evidence" value="ECO:0007669"/>
    <property type="project" value="UniProtKB-KW"/>
</dbReference>
<evidence type="ECO:0000256" key="4">
    <source>
        <dbReference type="ARBA" id="ARBA00022670"/>
    </source>
</evidence>
<dbReference type="InterPro" id="IPR036950">
    <property type="entry name" value="PBP_transglycosylase"/>
</dbReference>
<dbReference type="KEGG" id="sted:SPTER_19770"/>
<feature type="compositionally biased region" description="Low complexity" evidence="14">
    <location>
        <begin position="633"/>
        <end position="644"/>
    </location>
</feature>
<dbReference type="Gene3D" id="1.10.3810.10">
    <property type="entry name" value="Biosynthetic peptidoglycan transglycosylase-like"/>
    <property type="match status" value="1"/>
</dbReference>
<proteinExistence type="inferred from homology"/>
<dbReference type="GO" id="GO:0071555">
    <property type="term" value="P:cell wall organization"/>
    <property type="evidence" value="ECO:0007669"/>
    <property type="project" value="UniProtKB-KW"/>
</dbReference>
<organism evidence="17 18">
    <name type="scientific">Sporomusa termitida</name>
    <dbReference type="NCBI Taxonomy" id="2377"/>
    <lineage>
        <taxon>Bacteria</taxon>
        <taxon>Bacillati</taxon>
        <taxon>Bacillota</taxon>
        <taxon>Negativicutes</taxon>
        <taxon>Selenomonadales</taxon>
        <taxon>Sporomusaceae</taxon>
        <taxon>Sporomusa</taxon>
    </lineage>
</organism>
<name>A0A517DTH0_9FIRM</name>
<keyword evidence="18" id="KW-1185">Reference proteome</keyword>
<keyword evidence="10" id="KW-0511">Multifunctional enzyme</keyword>
<evidence type="ECO:0000313" key="17">
    <source>
        <dbReference type="EMBL" id="QDR80647.1"/>
    </source>
</evidence>
<evidence type="ECO:0000256" key="10">
    <source>
        <dbReference type="ARBA" id="ARBA00023268"/>
    </source>
</evidence>
<evidence type="ECO:0000256" key="6">
    <source>
        <dbReference type="ARBA" id="ARBA00022679"/>
    </source>
</evidence>
<protein>
    <submittedName>
        <fullName evidence="17">Penicillin-binding protein 1F</fullName>
    </submittedName>
</protein>
<evidence type="ECO:0000259" key="16">
    <source>
        <dbReference type="Pfam" id="PF00912"/>
    </source>
</evidence>
<dbReference type="SUPFAM" id="SSF53955">
    <property type="entry name" value="Lysozyme-like"/>
    <property type="match status" value="1"/>
</dbReference>
<dbReference type="InterPro" id="IPR023346">
    <property type="entry name" value="Lysozyme-like_dom_sf"/>
</dbReference>
<dbReference type="GO" id="GO:0008360">
    <property type="term" value="P:regulation of cell shape"/>
    <property type="evidence" value="ECO:0007669"/>
    <property type="project" value="UniProtKB-KW"/>
</dbReference>
<dbReference type="EMBL" id="CP036259">
    <property type="protein sequence ID" value="QDR80647.1"/>
    <property type="molecule type" value="Genomic_DNA"/>
</dbReference>
<feature type="domain" description="Penicillin-binding protein transpeptidase" evidence="15">
    <location>
        <begin position="303"/>
        <end position="538"/>
    </location>
</feature>
<reference evidence="17 18" key="1">
    <citation type="submission" date="2019-02" db="EMBL/GenBank/DDBJ databases">
        <title>Closed genome of Sporomusa termitida DSM 4440.</title>
        <authorList>
            <person name="Poehlein A."/>
            <person name="Daniel R."/>
        </authorList>
    </citation>
    <scope>NUCLEOTIDE SEQUENCE [LARGE SCALE GENOMIC DNA]</scope>
    <source>
        <strain evidence="17 18">DSM 4440</strain>
    </source>
</reference>
<dbReference type="GO" id="GO:0008955">
    <property type="term" value="F:peptidoglycan glycosyltransferase activity"/>
    <property type="evidence" value="ECO:0007669"/>
    <property type="project" value="UniProtKB-EC"/>
</dbReference>
<feature type="compositionally biased region" description="Polar residues" evidence="14">
    <location>
        <begin position="620"/>
        <end position="632"/>
    </location>
</feature>
<dbReference type="NCBIfam" id="TIGR02074">
    <property type="entry name" value="PBP_1a_fam"/>
    <property type="match status" value="1"/>
</dbReference>
<dbReference type="Pfam" id="PF00905">
    <property type="entry name" value="Transpeptidase"/>
    <property type="match status" value="1"/>
</dbReference>
<comment type="catalytic activity">
    <reaction evidence="13">
        <text>[GlcNAc-(1-&gt;4)-Mur2Ac(oyl-L-Ala-gamma-D-Glu-L-Lys-D-Ala-D-Ala)](n)-di-trans,octa-cis-undecaprenyl diphosphate + beta-D-GlcNAc-(1-&gt;4)-Mur2Ac(oyl-L-Ala-gamma-D-Glu-L-Lys-D-Ala-D-Ala)-di-trans,octa-cis-undecaprenyl diphosphate = [GlcNAc-(1-&gt;4)-Mur2Ac(oyl-L-Ala-gamma-D-Glu-L-Lys-D-Ala-D-Ala)](n+1)-di-trans,octa-cis-undecaprenyl diphosphate + di-trans,octa-cis-undecaprenyl diphosphate + H(+)</text>
        <dbReference type="Rhea" id="RHEA:23708"/>
        <dbReference type="Rhea" id="RHEA-COMP:9602"/>
        <dbReference type="Rhea" id="RHEA-COMP:9603"/>
        <dbReference type="ChEBI" id="CHEBI:15378"/>
        <dbReference type="ChEBI" id="CHEBI:58405"/>
        <dbReference type="ChEBI" id="CHEBI:60033"/>
        <dbReference type="ChEBI" id="CHEBI:78435"/>
        <dbReference type="EC" id="2.4.99.28"/>
    </reaction>
</comment>
<keyword evidence="7" id="KW-0378">Hydrolase</keyword>
<dbReference type="GO" id="GO:0009252">
    <property type="term" value="P:peptidoglycan biosynthetic process"/>
    <property type="evidence" value="ECO:0007669"/>
    <property type="project" value="UniProtKB-KW"/>
</dbReference>
<dbReference type="InterPro" id="IPR050396">
    <property type="entry name" value="Glycosyltr_51/Transpeptidase"/>
</dbReference>
<keyword evidence="5" id="KW-0328">Glycosyltransferase</keyword>
<comment type="similarity">
    <text evidence="2">In the N-terminal section; belongs to the glycosyltransferase 51 family.</text>
</comment>
<evidence type="ECO:0000256" key="7">
    <source>
        <dbReference type="ARBA" id="ARBA00022801"/>
    </source>
</evidence>
<keyword evidence="6" id="KW-0808">Transferase</keyword>
<keyword evidence="9" id="KW-0573">Peptidoglycan synthesis</keyword>
<keyword evidence="4" id="KW-0645">Protease</keyword>
<dbReference type="InterPro" id="IPR012338">
    <property type="entry name" value="Beta-lactam/transpept-like"/>
</dbReference>
<dbReference type="Gene3D" id="3.40.710.10">
    <property type="entry name" value="DD-peptidase/beta-lactamase superfamily"/>
    <property type="match status" value="1"/>
</dbReference>
<evidence type="ECO:0000256" key="8">
    <source>
        <dbReference type="ARBA" id="ARBA00022960"/>
    </source>
</evidence>
<evidence type="ECO:0000313" key="18">
    <source>
        <dbReference type="Proteomes" id="UP000320776"/>
    </source>
</evidence>
<evidence type="ECO:0000256" key="3">
    <source>
        <dbReference type="ARBA" id="ARBA00022645"/>
    </source>
</evidence>
<sequence>MTKKIIIITVFVVLFSMSANICSAFLGLPGTDSLNNLNLVAATQVFDINGQLISKLFEENRIVITINNMSPYIQQAIIANEDTRFYNHFGIDPIGIIRAVVVNIRQGSVVEGGSTITQQLAKNMFLTQERTLFRKIKEALLALIIERKFSKQEILQAYLNQIYFGEGAYGVEAAAQMYFGKHAKELSLSESALLAGLPRGPNIYSPYIDIKAATERRAVVLAGMVKEGYITAQEAEQAKTEPIALAGKKKRVVQASYFLDYVANELVGRYGANRVYKGGLKVYTTLDIKQQQAAEAALGELQGAVLALDPRNGYVKAMVGGRNYEESQINRVFVEVRQPGSAFKPFLYATALNQGLAANAIIVDEPININGYAPVNYDKKHRGPVTMKKALRWSVNVAAVKLGQQVGIDQALTLAKSLGITTLTDEDNNLASALGGLTQGTNLWELTTAYSAFANGGILSRPVSILKVLDENNQVLEEGRIIQQAVLTPETAYILTDMLQGVLQDGTATPANLGRPAAGKTGTTDNYETAWFIGYTPDILVGIYVGNDNRKPVGISGTEVSALWGKMVAKIVANTPPTDFPLPANVIAGIPICANTGKLAESGCKETEYSAFIQGTQPLPETRSKSWQMPGTQEQQPNQQQRRQPFWKWPWSRLPSF</sequence>
<feature type="domain" description="Glycosyl transferase family 51" evidence="16">
    <location>
        <begin position="50"/>
        <end position="224"/>
    </location>
</feature>
<accession>A0A517DTH0</accession>
<dbReference type="AlphaFoldDB" id="A0A517DTH0"/>
<comment type="similarity">
    <text evidence="1">In the C-terminal section; belongs to the transpeptidase family.</text>
</comment>
<evidence type="ECO:0000256" key="11">
    <source>
        <dbReference type="ARBA" id="ARBA00023316"/>
    </source>
</evidence>
<evidence type="ECO:0000259" key="15">
    <source>
        <dbReference type="Pfam" id="PF00905"/>
    </source>
</evidence>
<dbReference type="GO" id="GO:0008658">
    <property type="term" value="F:penicillin binding"/>
    <property type="evidence" value="ECO:0007669"/>
    <property type="project" value="InterPro"/>
</dbReference>
<comment type="catalytic activity">
    <reaction evidence="12">
        <text>Preferential cleavage: (Ac)2-L-Lys-D-Ala-|-D-Ala. Also transpeptidation of peptidyl-alanyl moieties that are N-acyl substituents of D-alanine.</text>
        <dbReference type="EC" id="3.4.16.4"/>
    </reaction>
</comment>
<dbReference type="OrthoDB" id="9766909at2"/>
<keyword evidence="11" id="KW-0961">Cell wall biogenesis/degradation</keyword>
<dbReference type="Proteomes" id="UP000320776">
    <property type="component" value="Chromosome"/>
</dbReference>
<dbReference type="PANTHER" id="PTHR32282">
    <property type="entry name" value="BINDING PROTEIN TRANSPEPTIDASE, PUTATIVE-RELATED"/>
    <property type="match status" value="1"/>
</dbReference>
<gene>
    <name evidence="17" type="primary">pbpF</name>
    <name evidence="17" type="ORF">SPTER_19770</name>
</gene>
<keyword evidence="8" id="KW-0133">Cell shape</keyword>
<feature type="region of interest" description="Disordered" evidence="14">
    <location>
        <begin position="620"/>
        <end position="657"/>
    </location>
</feature>
<dbReference type="Pfam" id="PF00912">
    <property type="entry name" value="Transgly"/>
    <property type="match status" value="1"/>
</dbReference>
<keyword evidence="3" id="KW-0121">Carboxypeptidase</keyword>
<dbReference type="GO" id="GO:0009002">
    <property type="term" value="F:serine-type D-Ala-D-Ala carboxypeptidase activity"/>
    <property type="evidence" value="ECO:0007669"/>
    <property type="project" value="UniProtKB-EC"/>
</dbReference>
<evidence type="ECO:0000256" key="1">
    <source>
        <dbReference type="ARBA" id="ARBA00007090"/>
    </source>
</evidence>
<dbReference type="GO" id="GO:0030288">
    <property type="term" value="C:outer membrane-bounded periplasmic space"/>
    <property type="evidence" value="ECO:0007669"/>
    <property type="project" value="TreeGrafter"/>
</dbReference>
<dbReference type="PANTHER" id="PTHR32282:SF33">
    <property type="entry name" value="PEPTIDOGLYCAN GLYCOSYLTRANSFERASE"/>
    <property type="match status" value="1"/>
</dbReference>
<dbReference type="SUPFAM" id="SSF56601">
    <property type="entry name" value="beta-lactamase/transpeptidase-like"/>
    <property type="match status" value="1"/>
</dbReference>
<dbReference type="InterPro" id="IPR001264">
    <property type="entry name" value="Glyco_trans_51"/>
</dbReference>
<evidence type="ECO:0000256" key="2">
    <source>
        <dbReference type="ARBA" id="ARBA00007739"/>
    </source>
</evidence>
<evidence type="ECO:0000256" key="5">
    <source>
        <dbReference type="ARBA" id="ARBA00022676"/>
    </source>
</evidence>